<keyword evidence="4" id="KW-0804">Transcription</keyword>
<gene>
    <name evidence="7" type="ORF">EZS27_024194</name>
</gene>
<dbReference type="InterPro" id="IPR036388">
    <property type="entry name" value="WH-like_DNA-bd_sf"/>
</dbReference>
<comment type="similarity">
    <text evidence="1">Belongs to the sigma-70 factor family. ECF subfamily.</text>
</comment>
<dbReference type="PANTHER" id="PTHR43133">
    <property type="entry name" value="RNA POLYMERASE ECF-TYPE SIGMA FACTO"/>
    <property type="match status" value="1"/>
</dbReference>
<evidence type="ECO:0000256" key="4">
    <source>
        <dbReference type="ARBA" id="ARBA00023163"/>
    </source>
</evidence>
<dbReference type="GO" id="GO:0003677">
    <property type="term" value="F:DNA binding"/>
    <property type="evidence" value="ECO:0007669"/>
    <property type="project" value="InterPro"/>
</dbReference>
<dbReference type="SUPFAM" id="SSF88946">
    <property type="entry name" value="Sigma2 domain of RNA polymerase sigma factors"/>
    <property type="match status" value="1"/>
</dbReference>
<dbReference type="Pfam" id="PF08281">
    <property type="entry name" value="Sigma70_r4_2"/>
    <property type="match status" value="1"/>
</dbReference>
<evidence type="ECO:0000259" key="6">
    <source>
        <dbReference type="Pfam" id="PF08281"/>
    </source>
</evidence>
<dbReference type="EMBL" id="SNRY01002111">
    <property type="protein sequence ID" value="KAA6326741.1"/>
    <property type="molecule type" value="Genomic_DNA"/>
</dbReference>
<dbReference type="InterPro" id="IPR039425">
    <property type="entry name" value="RNA_pol_sigma-70-like"/>
</dbReference>
<dbReference type="InterPro" id="IPR014284">
    <property type="entry name" value="RNA_pol_sigma-70_dom"/>
</dbReference>
<dbReference type="InterPro" id="IPR007627">
    <property type="entry name" value="RNA_pol_sigma70_r2"/>
</dbReference>
<dbReference type="InterPro" id="IPR013325">
    <property type="entry name" value="RNA_pol_sigma_r2"/>
</dbReference>
<dbReference type="NCBIfam" id="TIGR02937">
    <property type="entry name" value="sigma70-ECF"/>
    <property type="match status" value="1"/>
</dbReference>
<evidence type="ECO:0000259" key="5">
    <source>
        <dbReference type="Pfam" id="PF04542"/>
    </source>
</evidence>
<sequence length="198" mass="23311">MYENTELERKLIIDLIHDDESAFCELYATYKNRLIYFAMKFIKSQSFAEDVFQDAFLSVWKNRRFLHPDTPFAPYVYTIVKNRILNILADMNKEKELKKIILAKTIDFDNDTEDAVLDADFNNLLEKAISSLTPQQRRVFEMSRKEMKTHLEIANELHISVNTVQQHISASLKVIRSYLERYAGIYTDIVLLLLCFNL</sequence>
<proteinExistence type="inferred from homology"/>
<feature type="domain" description="RNA polymerase sigma factor 70 region 4 type 2" evidence="6">
    <location>
        <begin position="124"/>
        <end position="173"/>
    </location>
</feature>
<dbReference type="InterPro" id="IPR013249">
    <property type="entry name" value="RNA_pol_sigma70_r4_t2"/>
</dbReference>
<feature type="domain" description="RNA polymerase sigma-70 region 2" evidence="5">
    <location>
        <begin position="26"/>
        <end position="89"/>
    </location>
</feature>
<dbReference type="Gene3D" id="1.10.1740.10">
    <property type="match status" value="1"/>
</dbReference>
<comment type="caution">
    <text evidence="7">The sequence shown here is derived from an EMBL/GenBank/DDBJ whole genome shotgun (WGS) entry which is preliminary data.</text>
</comment>
<dbReference type="AlphaFoldDB" id="A0A5J4R179"/>
<name>A0A5J4R179_9ZZZZ</name>
<dbReference type="InterPro" id="IPR013324">
    <property type="entry name" value="RNA_pol_sigma_r3/r4-like"/>
</dbReference>
<dbReference type="SUPFAM" id="SSF88659">
    <property type="entry name" value="Sigma3 and sigma4 domains of RNA polymerase sigma factors"/>
    <property type="match status" value="1"/>
</dbReference>
<dbReference type="Pfam" id="PF04542">
    <property type="entry name" value="Sigma70_r2"/>
    <property type="match status" value="1"/>
</dbReference>
<keyword evidence="3" id="KW-0731">Sigma factor</keyword>
<reference evidence="7" key="1">
    <citation type="submission" date="2019-03" db="EMBL/GenBank/DDBJ databases">
        <title>Single cell metagenomics reveals metabolic interactions within the superorganism composed of flagellate Streblomastix strix and complex community of Bacteroidetes bacteria on its surface.</title>
        <authorList>
            <person name="Treitli S.C."/>
            <person name="Kolisko M."/>
            <person name="Husnik F."/>
            <person name="Keeling P."/>
            <person name="Hampl V."/>
        </authorList>
    </citation>
    <scope>NUCLEOTIDE SEQUENCE</scope>
    <source>
        <strain evidence="7">STM</strain>
    </source>
</reference>
<protein>
    <submittedName>
        <fullName evidence="7">ECF RNA polymerase sigma factor RpoE</fullName>
    </submittedName>
</protein>
<evidence type="ECO:0000256" key="3">
    <source>
        <dbReference type="ARBA" id="ARBA00023082"/>
    </source>
</evidence>
<dbReference type="PANTHER" id="PTHR43133:SF46">
    <property type="entry name" value="RNA POLYMERASE SIGMA-70 FACTOR ECF SUBFAMILY"/>
    <property type="match status" value="1"/>
</dbReference>
<dbReference type="Gene3D" id="1.10.10.10">
    <property type="entry name" value="Winged helix-like DNA-binding domain superfamily/Winged helix DNA-binding domain"/>
    <property type="match status" value="1"/>
</dbReference>
<evidence type="ECO:0000256" key="1">
    <source>
        <dbReference type="ARBA" id="ARBA00010641"/>
    </source>
</evidence>
<dbReference type="NCBIfam" id="TIGR02985">
    <property type="entry name" value="Sig70_bacteroi1"/>
    <property type="match status" value="1"/>
</dbReference>
<dbReference type="GO" id="GO:0006352">
    <property type="term" value="P:DNA-templated transcription initiation"/>
    <property type="evidence" value="ECO:0007669"/>
    <property type="project" value="InterPro"/>
</dbReference>
<organism evidence="7">
    <name type="scientific">termite gut metagenome</name>
    <dbReference type="NCBI Taxonomy" id="433724"/>
    <lineage>
        <taxon>unclassified sequences</taxon>
        <taxon>metagenomes</taxon>
        <taxon>organismal metagenomes</taxon>
    </lineage>
</organism>
<accession>A0A5J4R179</accession>
<dbReference type="InterPro" id="IPR014327">
    <property type="entry name" value="RNA_pol_sigma70_bacteroid"/>
</dbReference>
<dbReference type="CDD" id="cd06171">
    <property type="entry name" value="Sigma70_r4"/>
    <property type="match status" value="1"/>
</dbReference>
<dbReference type="GO" id="GO:0016987">
    <property type="term" value="F:sigma factor activity"/>
    <property type="evidence" value="ECO:0007669"/>
    <property type="project" value="UniProtKB-KW"/>
</dbReference>
<evidence type="ECO:0000313" key="7">
    <source>
        <dbReference type="EMBL" id="KAA6326741.1"/>
    </source>
</evidence>
<keyword evidence="2" id="KW-0805">Transcription regulation</keyword>
<evidence type="ECO:0000256" key="2">
    <source>
        <dbReference type="ARBA" id="ARBA00023015"/>
    </source>
</evidence>